<evidence type="ECO:0000313" key="2">
    <source>
        <dbReference type="EMBL" id="QYX76150.1"/>
    </source>
</evidence>
<accession>A0ABX8XJR0</accession>
<keyword evidence="2" id="KW-0808">Transferase</keyword>
<reference evidence="2 3" key="1">
    <citation type="submission" date="2021-08" db="EMBL/GenBank/DDBJ databases">
        <authorList>
            <person name="Ping M."/>
        </authorList>
    </citation>
    <scope>NUCLEOTIDE SEQUENCE [LARGE SCALE GENOMIC DNA]</scope>
    <source>
        <strain evidence="2 3">MG28</strain>
    </source>
</reference>
<dbReference type="Proteomes" id="UP000827138">
    <property type="component" value="Chromosome"/>
</dbReference>
<evidence type="ECO:0000313" key="3">
    <source>
        <dbReference type="Proteomes" id="UP000827138"/>
    </source>
</evidence>
<sequence length="190" mass="21217">MTQSTVAYWEPLWASGRRYRKITDPERQLLAEHLGPGHSRPALDIGCGDGLLARHLHDPLGYRSTGIDCAPSAIALADTGHREDGQPHFQVMDFATDDLSELPDPAYAVITCRLAYKFFTDKAAFLDRVRQLLVPGGIFWVVTELADRRDDDDPLQRLGITSHDREVLTSDWSTVTTVDLDLLACFALRP</sequence>
<dbReference type="PANTHER" id="PTHR43861">
    <property type="entry name" value="TRANS-ACONITATE 2-METHYLTRANSFERASE-RELATED"/>
    <property type="match status" value="1"/>
</dbReference>
<dbReference type="EMBL" id="CP080647">
    <property type="protein sequence ID" value="QYX76150.1"/>
    <property type="molecule type" value="Genomic_DNA"/>
</dbReference>
<dbReference type="CDD" id="cd02440">
    <property type="entry name" value="AdoMet_MTases"/>
    <property type="match status" value="1"/>
</dbReference>
<gene>
    <name evidence="2" type="ORF">K1J60_06205</name>
</gene>
<dbReference type="GO" id="GO:0008168">
    <property type="term" value="F:methyltransferase activity"/>
    <property type="evidence" value="ECO:0007669"/>
    <property type="project" value="UniProtKB-KW"/>
</dbReference>
<dbReference type="RefSeq" id="WP_220645284.1">
    <property type="nucleotide sequence ID" value="NZ_CP080647.1"/>
</dbReference>
<keyword evidence="3" id="KW-1185">Reference proteome</keyword>
<dbReference type="Pfam" id="PF08242">
    <property type="entry name" value="Methyltransf_12"/>
    <property type="match status" value="1"/>
</dbReference>
<proteinExistence type="predicted"/>
<feature type="domain" description="Methyltransferase type 12" evidence="1">
    <location>
        <begin position="43"/>
        <end position="139"/>
    </location>
</feature>
<dbReference type="GO" id="GO:0032259">
    <property type="term" value="P:methylation"/>
    <property type="evidence" value="ECO:0007669"/>
    <property type="project" value="UniProtKB-KW"/>
</dbReference>
<dbReference type="Gene3D" id="3.40.50.150">
    <property type="entry name" value="Vaccinia Virus protein VP39"/>
    <property type="match status" value="1"/>
</dbReference>
<keyword evidence="2" id="KW-0489">Methyltransferase</keyword>
<name>A0ABX8XJR0_9ACTN</name>
<dbReference type="InterPro" id="IPR029063">
    <property type="entry name" value="SAM-dependent_MTases_sf"/>
</dbReference>
<organism evidence="2 3">
    <name type="scientific">Streptomyces akebiae</name>
    <dbReference type="NCBI Taxonomy" id="2865673"/>
    <lineage>
        <taxon>Bacteria</taxon>
        <taxon>Bacillati</taxon>
        <taxon>Actinomycetota</taxon>
        <taxon>Actinomycetes</taxon>
        <taxon>Kitasatosporales</taxon>
        <taxon>Streptomycetaceae</taxon>
        <taxon>Streptomyces</taxon>
    </lineage>
</organism>
<evidence type="ECO:0000259" key="1">
    <source>
        <dbReference type="Pfam" id="PF08242"/>
    </source>
</evidence>
<dbReference type="InterPro" id="IPR013217">
    <property type="entry name" value="Methyltransf_12"/>
</dbReference>
<dbReference type="SUPFAM" id="SSF53335">
    <property type="entry name" value="S-adenosyl-L-methionine-dependent methyltransferases"/>
    <property type="match status" value="1"/>
</dbReference>
<protein>
    <submittedName>
        <fullName evidence="2">Class I SAM-dependent methyltransferase</fullName>
    </submittedName>
</protein>